<name>A0ABV3UDE7_9GAMM</name>
<dbReference type="Proteomes" id="UP001558101">
    <property type="component" value="Unassembled WGS sequence"/>
</dbReference>
<accession>A0ABV3UDE7</accession>
<evidence type="ECO:0000313" key="3">
    <source>
        <dbReference type="EMBL" id="MEX3170788.1"/>
    </source>
</evidence>
<gene>
    <name evidence="3" type="ORF">AB4M04_01655</name>
</gene>
<dbReference type="NCBIfam" id="TIGR01555">
    <property type="entry name" value="phge_rel_HI1409"/>
    <property type="match status" value="1"/>
</dbReference>
<reference evidence="3 4" key="1">
    <citation type="submission" date="2024-07" db="EMBL/GenBank/DDBJ databases">
        <title>Genomes of novel Serratia strains from suburban soil.</title>
        <authorList>
            <person name="Markert E.X."/>
            <person name="Severe K."/>
            <person name="Severe L."/>
            <person name="Twing K.I."/>
            <person name="Ward L.M."/>
        </authorList>
    </citation>
    <scope>NUCLEOTIDE SEQUENCE [LARGE SCALE GENOMIC DNA]</scope>
    <source>
        <strain evidence="3 4">3C-UT</strain>
    </source>
</reference>
<evidence type="ECO:0000259" key="2">
    <source>
        <dbReference type="Pfam" id="PF06381"/>
    </source>
</evidence>
<proteinExistence type="predicted"/>
<feature type="region of interest" description="Disordered" evidence="1">
    <location>
        <begin position="440"/>
        <end position="477"/>
    </location>
</feature>
<dbReference type="Pfam" id="PF06381">
    <property type="entry name" value="Phage_portal_3"/>
    <property type="match status" value="1"/>
</dbReference>
<protein>
    <submittedName>
        <fullName evidence="3">DUF1073 domain-containing protein</fullName>
    </submittedName>
</protein>
<dbReference type="InterPro" id="IPR006445">
    <property type="entry name" value="Phage-assoc_HI1409"/>
</dbReference>
<keyword evidence="4" id="KW-1185">Reference proteome</keyword>
<feature type="domain" description="Anti-CBASS protein Acb1-like N-terminal" evidence="2">
    <location>
        <begin position="55"/>
        <end position="402"/>
    </location>
</feature>
<evidence type="ECO:0000313" key="4">
    <source>
        <dbReference type="Proteomes" id="UP001558101"/>
    </source>
</evidence>
<evidence type="ECO:0000256" key="1">
    <source>
        <dbReference type="SAM" id="MobiDB-lite"/>
    </source>
</evidence>
<sequence>MARNKTATKRTAQATADGYENFVARVGMQTANQHSASTYRANFTSRNRMLVEWSYRSSWIIGKAVDAMADDMTRKGIRITSEIDAKDRGVIESQLDEMQIWDALNDVIKWARLYGGAVGFIMIEGQAPFTPLRLETIGEGKFKGILPLDRWMINPVLTRRIKEMGPDLGKPEFYDVVATATGIPAWRIHHSRLIRFDGVTLPFQQKMTENEWGMSVVERIWDRLTAFDSATVGAAQLVYKAHLRTYSVDKLRELIVMGGPAYEALLKNIDLIRQFQSNEGMTLMDTKDKFETHQYSFSGLDSLLGAFGEQIAGAVDTPLVRFFGQSPKGFSTGDADLANYYDSVGSLQERRLRLPVRKILDIMHRSELGKPLPVDFTFEFKPLWQMSDVDRSTVAVNLTTAISTALAEGLMTPMAAMTDLRENSDVTGIGASITDEDIENAQSQYEEPELETGPAPAFRNPVSEKPTGDSQSNKSDRNWFLRWFPDKR</sequence>
<dbReference type="EMBL" id="JBFQXQ010000001">
    <property type="protein sequence ID" value="MEX3170788.1"/>
    <property type="molecule type" value="Genomic_DNA"/>
</dbReference>
<comment type="caution">
    <text evidence="3">The sequence shown here is derived from an EMBL/GenBank/DDBJ whole genome shotgun (WGS) entry which is preliminary data.</text>
</comment>
<organism evidence="3 4">
    <name type="scientific">Serratia quinivorans</name>
    <dbReference type="NCBI Taxonomy" id="137545"/>
    <lineage>
        <taxon>Bacteria</taxon>
        <taxon>Pseudomonadati</taxon>
        <taxon>Pseudomonadota</taxon>
        <taxon>Gammaproteobacteria</taxon>
        <taxon>Enterobacterales</taxon>
        <taxon>Yersiniaceae</taxon>
        <taxon>Serratia</taxon>
    </lineage>
</organism>
<dbReference type="RefSeq" id="WP_368453076.1">
    <property type="nucleotide sequence ID" value="NZ_JBFQXQ010000001.1"/>
</dbReference>
<dbReference type="InterPro" id="IPR024459">
    <property type="entry name" value="Acb1-like_N"/>
</dbReference>